<name>A0AAV4S022_CAEEX</name>
<evidence type="ECO:0000313" key="2">
    <source>
        <dbReference type="Proteomes" id="UP001054945"/>
    </source>
</evidence>
<dbReference type="EMBL" id="BPLR01008682">
    <property type="protein sequence ID" value="GIY26436.1"/>
    <property type="molecule type" value="Genomic_DNA"/>
</dbReference>
<protein>
    <submittedName>
        <fullName evidence="1">Uncharacterized protein</fullName>
    </submittedName>
</protein>
<gene>
    <name evidence="1" type="ORF">CEXT_807211</name>
</gene>
<keyword evidence="2" id="KW-1185">Reference proteome</keyword>
<sequence>MYETNFPLTDTVKLPLTFNVLKTEKSGLHATFSLARNFAFKRLMPANNSLDFALISPASHDCSPARMRQEMSGRFEIGWVQGGHCPLADIGCNR</sequence>
<comment type="caution">
    <text evidence="1">The sequence shown here is derived from an EMBL/GenBank/DDBJ whole genome shotgun (WGS) entry which is preliminary data.</text>
</comment>
<accession>A0AAV4S022</accession>
<dbReference type="AlphaFoldDB" id="A0AAV4S022"/>
<proteinExistence type="predicted"/>
<dbReference type="Proteomes" id="UP001054945">
    <property type="component" value="Unassembled WGS sequence"/>
</dbReference>
<organism evidence="1 2">
    <name type="scientific">Caerostris extrusa</name>
    <name type="common">Bark spider</name>
    <name type="synonym">Caerostris bankana</name>
    <dbReference type="NCBI Taxonomy" id="172846"/>
    <lineage>
        <taxon>Eukaryota</taxon>
        <taxon>Metazoa</taxon>
        <taxon>Ecdysozoa</taxon>
        <taxon>Arthropoda</taxon>
        <taxon>Chelicerata</taxon>
        <taxon>Arachnida</taxon>
        <taxon>Araneae</taxon>
        <taxon>Araneomorphae</taxon>
        <taxon>Entelegynae</taxon>
        <taxon>Araneoidea</taxon>
        <taxon>Araneidae</taxon>
        <taxon>Caerostris</taxon>
    </lineage>
</organism>
<reference evidence="1 2" key="1">
    <citation type="submission" date="2021-06" db="EMBL/GenBank/DDBJ databases">
        <title>Caerostris extrusa draft genome.</title>
        <authorList>
            <person name="Kono N."/>
            <person name="Arakawa K."/>
        </authorList>
    </citation>
    <scope>NUCLEOTIDE SEQUENCE [LARGE SCALE GENOMIC DNA]</scope>
</reference>
<evidence type="ECO:0000313" key="1">
    <source>
        <dbReference type="EMBL" id="GIY26436.1"/>
    </source>
</evidence>